<evidence type="ECO:0000313" key="2">
    <source>
        <dbReference type="Proteomes" id="UP000095287"/>
    </source>
</evidence>
<keyword evidence="2" id="KW-1185">Reference proteome</keyword>
<sequence length="105" mass="11724">MISRMDGVLRSAIGNLTENQYENLPNPEKSSRECPGLLDPRRTCGGAHFAPPRKLRPQNATKRATSSLRADSLALVIPQAGNFEERCSRRRRGNRRSAFQESLST</sequence>
<dbReference type="AlphaFoldDB" id="A0A1I8AMK6"/>
<reference evidence="3" key="1">
    <citation type="submission" date="2016-11" db="UniProtKB">
        <authorList>
            <consortium name="WormBaseParasite"/>
        </authorList>
    </citation>
    <scope>IDENTIFICATION</scope>
</reference>
<accession>A0A1I8AMK6</accession>
<evidence type="ECO:0000256" key="1">
    <source>
        <dbReference type="SAM" id="MobiDB-lite"/>
    </source>
</evidence>
<proteinExistence type="predicted"/>
<evidence type="ECO:0000313" key="3">
    <source>
        <dbReference type="WBParaSite" id="L893_g7320.t1"/>
    </source>
</evidence>
<protein>
    <submittedName>
        <fullName evidence="3">Uncharacterized protein</fullName>
    </submittedName>
</protein>
<feature type="region of interest" description="Disordered" evidence="1">
    <location>
        <begin position="47"/>
        <end position="67"/>
    </location>
</feature>
<feature type="region of interest" description="Disordered" evidence="1">
    <location>
        <begin position="12"/>
        <end position="34"/>
    </location>
</feature>
<feature type="compositionally biased region" description="Polar residues" evidence="1">
    <location>
        <begin position="58"/>
        <end position="67"/>
    </location>
</feature>
<dbReference type="WBParaSite" id="L893_g7320.t1">
    <property type="protein sequence ID" value="L893_g7320.t1"/>
    <property type="gene ID" value="L893_g7320"/>
</dbReference>
<dbReference type="Proteomes" id="UP000095287">
    <property type="component" value="Unplaced"/>
</dbReference>
<name>A0A1I8AMK6_9BILA</name>
<organism evidence="2 3">
    <name type="scientific">Steinernema glaseri</name>
    <dbReference type="NCBI Taxonomy" id="37863"/>
    <lineage>
        <taxon>Eukaryota</taxon>
        <taxon>Metazoa</taxon>
        <taxon>Ecdysozoa</taxon>
        <taxon>Nematoda</taxon>
        <taxon>Chromadorea</taxon>
        <taxon>Rhabditida</taxon>
        <taxon>Tylenchina</taxon>
        <taxon>Panagrolaimomorpha</taxon>
        <taxon>Strongyloidoidea</taxon>
        <taxon>Steinernematidae</taxon>
        <taxon>Steinernema</taxon>
    </lineage>
</organism>
<feature type="compositionally biased region" description="Polar residues" evidence="1">
    <location>
        <begin position="14"/>
        <end position="23"/>
    </location>
</feature>